<dbReference type="AlphaFoldDB" id="A0A2S4N8G6"/>
<dbReference type="Proteomes" id="UP000237056">
    <property type="component" value="Unassembled WGS sequence"/>
</dbReference>
<reference evidence="1 2" key="1">
    <citation type="submission" date="2018-01" db="EMBL/GenBank/DDBJ databases">
        <title>Genomic Encyclopedia of Type Strains, Phase I: the one thousand microbial genomes (KMG-I) project.</title>
        <authorList>
            <person name="Goeker M."/>
        </authorList>
    </citation>
    <scope>NUCLEOTIDE SEQUENCE [LARGE SCALE GENOMIC DNA]</scope>
    <source>
        <strain evidence="1 2">DSM 17960</strain>
    </source>
</reference>
<gene>
    <name evidence="1" type="ORF">Q361_10642</name>
</gene>
<keyword evidence="2" id="KW-1185">Reference proteome</keyword>
<organism evidence="1 2">
    <name type="scientific">Flavobacterium croceum DSM 17960</name>
    <dbReference type="NCBI Taxonomy" id="1121886"/>
    <lineage>
        <taxon>Bacteria</taxon>
        <taxon>Pseudomonadati</taxon>
        <taxon>Bacteroidota</taxon>
        <taxon>Flavobacteriia</taxon>
        <taxon>Flavobacteriales</taxon>
        <taxon>Flavobacteriaceae</taxon>
        <taxon>Flavobacterium</taxon>
    </lineage>
</organism>
<protein>
    <submittedName>
        <fullName evidence="1">Uncharacterized protein</fullName>
    </submittedName>
</protein>
<comment type="caution">
    <text evidence="1">The sequence shown here is derived from an EMBL/GenBank/DDBJ whole genome shotgun (WGS) entry which is preliminary data.</text>
</comment>
<name>A0A2S4N8G6_9FLAO</name>
<evidence type="ECO:0000313" key="2">
    <source>
        <dbReference type="Proteomes" id="UP000237056"/>
    </source>
</evidence>
<accession>A0A2S4N8G6</accession>
<evidence type="ECO:0000313" key="1">
    <source>
        <dbReference type="EMBL" id="POS01980.1"/>
    </source>
</evidence>
<proteinExistence type="predicted"/>
<sequence>MIFKKDISLQQTPLFALVTLEKDAICKAMVGLYNRIVFQFSIFDLSIKYANLRV</sequence>
<dbReference type="EMBL" id="PQNY01000006">
    <property type="protein sequence ID" value="POS01980.1"/>
    <property type="molecule type" value="Genomic_DNA"/>
</dbReference>